<dbReference type="RefSeq" id="WP_307255969.1">
    <property type="nucleotide sequence ID" value="NZ_JAUSUC010000003.1"/>
</dbReference>
<sequence>MQKEDESIQFSDDIELLPIGTVVKLKKVEKPVMIYGRHQMQTSSRHIYDYIAVPYPEGNITDDFNMFFNRNMIEEVLHLGYETAEEKEMREKVEFDIQSTRKQSKLFEQ</sequence>
<keyword evidence="2" id="KW-1185">Reference proteome</keyword>
<reference evidence="1" key="1">
    <citation type="submission" date="2023-07" db="EMBL/GenBank/DDBJ databases">
        <title>Genomic Encyclopedia of Type Strains, Phase IV (KMG-IV): sequencing the most valuable type-strain genomes for metagenomic binning, comparative biology and taxonomic classification.</title>
        <authorList>
            <person name="Goeker M."/>
        </authorList>
    </citation>
    <scope>NUCLEOTIDE SEQUENCE</scope>
    <source>
        <strain evidence="1">DSM 23947</strain>
    </source>
</reference>
<evidence type="ECO:0008006" key="3">
    <source>
        <dbReference type="Google" id="ProtNLM"/>
    </source>
</evidence>
<evidence type="ECO:0000313" key="1">
    <source>
        <dbReference type="EMBL" id="MDQ0213965.1"/>
    </source>
</evidence>
<organism evidence="1 2">
    <name type="scientific">Oikeobacillus pervagus</name>
    <dbReference type="NCBI Taxonomy" id="1325931"/>
    <lineage>
        <taxon>Bacteria</taxon>
        <taxon>Bacillati</taxon>
        <taxon>Bacillota</taxon>
        <taxon>Bacilli</taxon>
        <taxon>Bacillales</taxon>
        <taxon>Bacillaceae</taxon>
        <taxon>Oikeobacillus</taxon>
    </lineage>
</organism>
<proteinExistence type="predicted"/>
<gene>
    <name evidence="1" type="ORF">J2S13_000360</name>
</gene>
<name>A0AAJ1T325_9BACI</name>
<dbReference type="Proteomes" id="UP001237207">
    <property type="component" value="Unassembled WGS sequence"/>
</dbReference>
<dbReference type="EMBL" id="JAUSUC010000003">
    <property type="protein sequence ID" value="MDQ0213965.1"/>
    <property type="molecule type" value="Genomic_DNA"/>
</dbReference>
<accession>A0AAJ1T325</accession>
<dbReference type="InterPro" id="IPR025233">
    <property type="entry name" value="DUF4176"/>
</dbReference>
<dbReference type="Pfam" id="PF13780">
    <property type="entry name" value="DUF4176"/>
    <property type="match status" value="1"/>
</dbReference>
<protein>
    <recommendedName>
        <fullName evidence="3">DUF4176 domain-containing protein</fullName>
    </recommendedName>
</protein>
<comment type="caution">
    <text evidence="1">The sequence shown here is derived from an EMBL/GenBank/DDBJ whole genome shotgun (WGS) entry which is preliminary data.</text>
</comment>
<dbReference type="AlphaFoldDB" id="A0AAJ1T325"/>
<evidence type="ECO:0000313" key="2">
    <source>
        <dbReference type="Proteomes" id="UP001237207"/>
    </source>
</evidence>